<organism evidence="4 5">
    <name type="scientific">Zingiber officinale</name>
    <name type="common">Ginger</name>
    <name type="synonym">Amomum zingiber</name>
    <dbReference type="NCBI Taxonomy" id="94328"/>
    <lineage>
        <taxon>Eukaryota</taxon>
        <taxon>Viridiplantae</taxon>
        <taxon>Streptophyta</taxon>
        <taxon>Embryophyta</taxon>
        <taxon>Tracheophyta</taxon>
        <taxon>Spermatophyta</taxon>
        <taxon>Magnoliopsida</taxon>
        <taxon>Liliopsida</taxon>
        <taxon>Zingiberales</taxon>
        <taxon>Zingiberaceae</taxon>
        <taxon>Zingiber</taxon>
    </lineage>
</organism>
<dbReference type="Proteomes" id="UP000734854">
    <property type="component" value="Unassembled WGS sequence"/>
</dbReference>
<dbReference type="InterPro" id="IPR011989">
    <property type="entry name" value="ARM-like"/>
</dbReference>
<dbReference type="PANTHER" id="PTHR34361">
    <property type="entry name" value="OS08G0157800 PROTEIN"/>
    <property type="match status" value="1"/>
</dbReference>
<dbReference type="EMBL" id="JACMSC010000022">
    <property type="protein sequence ID" value="KAG6468072.1"/>
    <property type="molecule type" value="Genomic_DNA"/>
</dbReference>
<feature type="domain" description="U-box" evidence="3">
    <location>
        <begin position="1126"/>
        <end position="1267"/>
    </location>
</feature>
<feature type="compositionally biased region" description="Polar residues" evidence="2">
    <location>
        <begin position="830"/>
        <end position="840"/>
    </location>
</feature>
<sequence>MRSIGAPSGNHRHMPPLPTHSPSLPPPPPPVPPPLPNSSSSSTLSAWAPPFTFDHVFPAPPPPAHHPSVPPQALLVSDRPSSSRLPSHNSAAVSLRSQPRTGALGVGDPYYAHYYPSSQLRALDDSFGPSSAFSELGPGPWNKPFDEEVGHAKLSDTAPTWRESPFSYTAPSFQEGILDFSFLSFSTIYDSIGIRSLNLDPKGAVYPVYEFDGLRYLYKFLDGTELVADGNVYSDKDSYGVWNGKFADSTTGKKKYFGSQHSEWLQDNHPENYEQDMGSSYSIFNAPISTPSALLNGIHRSATIGSTSRIGSHDISVSNSTYNRYMAQLDSCSADPLIFHPSATSSTSIEVHGLSNLKTSTNINSTLSPAKVHHAGSYKIKGPSVVVSSSKEVNLNQNLSSKGGYDAKICIDHSTNSFMPPVVSGEYPPSSNNQATESLLNLSSMLSSESRLGNIVIADASSRSRSLEPDNSIKSSSEAVDQHNLAVDSPCWKGAPSSRQSPFSVNEMLAAEIKDSNKNDPCVYQKTILEGIGNSKQSAEQVGNLNFGEIEKSYLSERPDPEDSAVASSSIQQKTEGAYKKLSNYIKHHENEILSDTACGQQINATIEAEKRDEAQNISDAKSVETESNTGHEFPQAKGIVDNIKDSCSARQKSIKDLVKSIHSYSVELLSTNFNDREELEAHDCRLLYSAISNIKLLLKDKKDLVGFNHCSCLEPAGSCNISENTRLKEKNHNCNMKGKTISVGCNCLNDEFNNFVIKCSDADLKKVNSNTQIFENALSETFCEREENEGTLFYKNLWIQAEVMTCRLKQKLLLAQMKMESENSKPPRSDISSSLPSQTNHEEHNLPSKLKDMESIRKRESLPGGSANCQLKQADDMESSAMARFKILKDRMRNISSTSRRMEEDCILDLQEFAMHSGANTNIGDSPDTENDSDMYDLPINLTDLGFMEPVAEAPISWSFFRAIPHTQPLSATTDEADGTSNGNARQMAPGPLYGSLIQSYMTSKEGSWPSTSMQENTPLGWEHVPHEEDSIRIVTKLSDVEVYEFVFALPSSSLEAIESASIESIGPVAGACVEALGASPSELKRATATGIQLLTKHRSDFRALIGASRFIPVLVPLLKSIDPAMQESAVTALLNLLLEEENKKPIIIAGAKQNAACALLNLSMIEENRGTIGACGAILSLVSLLVSGSSREKKDSLTTLYKLCLVRLNKERAISAGAVPPLVGLVGERSGGTAEKALVVLGSLATVPEGKDAVAEAGGIPVLVEAMETGPTAGGEFTVHELLQLAAESPHIQRLLLGEGAIPPLVELSQAGSSRAKRKVCPWLTFCSSFLNFLLTTQSSACFFMQFLRWQ</sequence>
<feature type="compositionally biased region" description="Basic and acidic residues" evidence="2">
    <location>
        <begin position="820"/>
        <end position="829"/>
    </location>
</feature>
<feature type="compositionally biased region" description="Pro residues" evidence="2">
    <location>
        <begin position="58"/>
        <end position="70"/>
    </location>
</feature>
<dbReference type="InterPro" id="IPR058678">
    <property type="entry name" value="ARM_PUB"/>
</dbReference>
<dbReference type="SMART" id="SM00185">
    <property type="entry name" value="ARM"/>
    <property type="match status" value="3"/>
</dbReference>
<dbReference type="PROSITE" id="PS50176">
    <property type="entry name" value="ARM_REPEAT"/>
    <property type="match status" value="2"/>
</dbReference>
<feature type="compositionally biased region" description="Polar residues" evidence="2">
    <location>
        <begin position="79"/>
        <end position="96"/>
    </location>
</feature>
<accession>A0A8J5ETF6</accession>
<feature type="repeat" description="ARM" evidence="1">
    <location>
        <begin position="1111"/>
        <end position="1153"/>
    </location>
</feature>
<feature type="region of interest" description="Disordered" evidence="2">
    <location>
        <begin position="463"/>
        <end position="482"/>
    </location>
</feature>
<dbReference type="Gene3D" id="1.25.10.10">
    <property type="entry name" value="Leucine-rich Repeat Variant"/>
    <property type="match status" value="2"/>
</dbReference>
<dbReference type="PANTHER" id="PTHR34361:SF2">
    <property type="entry name" value="OS08G0157800 PROTEIN"/>
    <property type="match status" value="1"/>
</dbReference>
<feature type="compositionally biased region" description="Pro residues" evidence="2">
    <location>
        <begin position="15"/>
        <end position="36"/>
    </location>
</feature>
<evidence type="ECO:0000313" key="5">
    <source>
        <dbReference type="Proteomes" id="UP000734854"/>
    </source>
</evidence>
<evidence type="ECO:0000313" key="4">
    <source>
        <dbReference type="EMBL" id="KAG6468072.1"/>
    </source>
</evidence>
<feature type="compositionally biased region" description="Basic and acidic residues" evidence="2">
    <location>
        <begin position="841"/>
        <end position="854"/>
    </location>
</feature>
<keyword evidence="5" id="KW-1185">Reference proteome</keyword>
<feature type="repeat" description="ARM" evidence="1">
    <location>
        <begin position="1219"/>
        <end position="1261"/>
    </location>
</feature>
<protein>
    <recommendedName>
        <fullName evidence="3">U-box domain-containing protein</fullName>
    </recommendedName>
</protein>
<dbReference type="SUPFAM" id="SSF48371">
    <property type="entry name" value="ARM repeat"/>
    <property type="match status" value="1"/>
</dbReference>
<comment type="caution">
    <text evidence="4">The sequence shown here is derived from an EMBL/GenBank/DDBJ whole genome shotgun (WGS) entry which is preliminary data.</text>
</comment>
<feature type="compositionally biased region" description="Low complexity" evidence="2">
    <location>
        <begin position="37"/>
        <end position="50"/>
    </location>
</feature>
<evidence type="ECO:0000259" key="3">
    <source>
        <dbReference type="Pfam" id="PF25598"/>
    </source>
</evidence>
<reference evidence="4 5" key="1">
    <citation type="submission" date="2020-08" db="EMBL/GenBank/DDBJ databases">
        <title>Plant Genome Project.</title>
        <authorList>
            <person name="Zhang R.-G."/>
        </authorList>
    </citation>
    <scope>NUCLEOTIDE SEQUENCE [LARGE SCALE GENOMIC DNA]</scope>
    <source>
        <tissue evidence="4">Rhizome</tissue>
    </source>
</reference>
<dbReference type="Pfam" id="PF25598">
    <property type="entry name" value="ARM_PUB"/>
    <property type="match status" value="1"/>
</dbReference>
<name>A0A8J5ETF6_ZINOF</name>
<dbReference type="InterPro" id="IPR000225">
    <property type="entry name" value="Armadillo"/>
</dbReference>
<feature type="region of interest" description="Disordered" evidence="2">
    <location>
        <begin position="1"/>
        <end position="96"/>
    </location>
</feature>
<feature type="region of interest" description="Disordered" evidence="2">
    <location>
        <begin position="820"/>
        <end position="854"/>
    </location>
</feature>
<evidence type="ECO:0000256" key="1">
    <source>
        <dbReference type="PROSITE-ProRule" id="PRU00259"/>
    </source>
</evidence>
<dbReference type="InterPro" id="IPR016024">
    <property type="entry name" value="ARM-type_fold"/>
</dbReference>
<gene>
    <name evidence="4" type="ORF">ZIOFF_072638</name>
</gene>
<proteinExistence type="predicted"/>
<evidence type="ECO:0000256" key="2">
    <source>
        <dbReference type="SAM" id="MobiDB-lite"/>
    </source>
</evidence>